<evidence type="ECO:0000313" key="2">
    <source>
        <dbReference type="EMBL" id="SPF28712.1"/>
    </source>
</evidence>
<sequence>MFAHFLQAISAANLALRNGQHMSSDQYIATATSQVATSNTTKGSRAASSHNCSWTCGTENHSDNGASS</sequence>
<dbReference type="AlphaFoldDB" id="A0A2R8A909"/>
<evidence type="ECO:0000313" key="3">
    <source>
        <dbReference type="Proteomes" id="UP000244932"/>
    </source>
</evidence>
<keyword evidence="3" id="KW-1185">Reference proteome</keyword>
<dbReference type="Proteomes" id="UP000244932">
    <property type="component" value="Unassembled WGS sequence"/>
</dbReference>
<name>A0A2R8A909_9RHOB</name>
<gene>
    <name evidence="2" type="ORF">POI8812_01015</name>
</gene>
<accession>A0A2R8A909</accession>
<dbReference type="EMBL" id="OMKW01000001">
    <property type="protein sequence ID" value="SPF28712.1"/>
    <property type="molecule type" value="Genomic_DNA"/>
</dbReference>
<feature type="region of interest" description="Disordered" evidence="1">
    <location>
        <begin position="38"/>
        <end position="68"/>
    </location>
</feature>
<organism evidence="2 3">
    <name type="scientific">Pontivivens insulae</name>
    <dbReference type="NCBI Taxonomy" id="1639689"/>
    <lineage>
        <taxon>Bacteria</taxon>
        <taxon>Pseudomonadati</taxon>
        <taxon>Pseudomonadota</taxon>
        <taxon>Alphaproteobacteria</taxon>
        <taxon>Rhodobacterales</taxon>
        <taxon>Paracoccaceae</taxon>
        <taxon>Pontivivens</taxon>
    </lineage>
</organism>
<evidence type="ECO:0000256" key="1">
    <source>
        <dbReference type="SAM" id="MobiDB-lite"/>
    </source>
</evidence>
<protein>
    <submittedName>
        <fullName evidence="2">Uncharacterized protein</fullName>
    </submittedName>
</protein>
<reference evidence="2 3" key="1">
    <citation type="submission" date="2018-03" db="EMBL/GenBank/DDBJ databases">
        <authorList>
            <person name="Keele B.F."/>
        </authorList>
    </citation>
    <scope>NUCLEOTIDE SEQUENCE [LARGE SCALE GENOMIC DNA]</scope>
    <source>
        <strain evidence="2 3">CeCT 8812</strain>
    </source>
</reference>
<proteinExistence type="predicted"/>